<reference evidence="2 3" key="1">
    <citation type="submission" date="2015-03" db="EMBL/GenBank/DDBJ databases">
        <title>Genome sequence of Pseudoalteromonas aurantia.</title>
        <authorList>
            <person name="Xie B.-B."/>
            <person name="Rong J.-C."/>
            <person name="Qin Q.-L."/>
            <person name="Zhang Y.-Z."/>
        </authorList>
    </citation>
    <scope>NUCLEOTIDE SEQUENCE [LARGE SCALE GENOMIC DNA]</scope>
    <source>
        <strain evidence="2 3">208</strain>
    </source>
</reference>
<sequence length="203" mass="22454">MKKLSFLKAFFIMLLSSMLIIASVSPIIYSSVYDIMMELTLNKNREQAERLATLVSLDLERGKSTEAALAQIQAMLESTPQSDEHFACIVQHENRVIAHPKPSNVGKDVTGWTLSDGIETKTYTQSAGEGLPFGGIQTRTNGTQDITFQVPISTQPWAVAVHTKLDLIGLYTQTILKNIAYFASVILFLLLLISAYLISNQKT</sequence>
<name>A0ABR9EG27_9GAMM</name>
<comment type="caution">
    <text evidence="2">The sequence shown here is derived from an EMBL/GenBank/DDBJ whole genome shotgun (WGS) entry which is preliminary data.</text>
</comment>
<evidence type="ECO:0000313" key="2">
    <source>
        <dbReference type="EMBL" id="MBE0369930.1"/>
    </source>
</evidence>
<dbReference type="EMBL" id="AQGV01000014">
    <property type="protein sequence ID" value="MBE0369930.1"/>
    <property type="molecule type" value="Genomic_DNA"/>
</dbReference>
<dbReference type="InterPro" id="IPR003006">
    <property type="entry name" value="Ig/MHC_CS"/>
</dbReference>
<proteinExistence type="predicted"/>
<feature type="transmembrane region" description="Helical" evidence="1">
    <location>
        <begin position="179"/>
        <end position="198"/>
    </location>
</feature>
<dbReference type="PROSITE" id="PS00290">
    <property type="entry name" value="IG_MHC"/>
    <property type="match status" value="1"/>
</dbReference>
<dbReference type="Proteomes" id="UP000615755">
    <property type="component" value="Unassembled WGS sequence"/>
</dbReference>
<keyword evidence="1" id="KW-0812">Transmembrane</keyword>
<keyword evidence="1" id="KW-0472">Membrane</keyword>
<organism evidence="2 3">
    <name type="scientific">Pseudoalteromonas aurantia 208</name>
    <dbReference type="NCBI Taxonomy" id="1314867"/>
    <lineage>
        <taxon>Bacteria</taxon>
        <taxon>Pseudomonadati</taxon>
        <taxon>Pseudomonadota</taxon>
        <taxon>Gammaproteobacteria</taxon>
        <taxon>Alteromonadales</taxon>
        <taxon>Pseudoalteromonadaceae</taxon>
        <taxon>Pseudoalteromonas</taxon>
    </lineage>
</organism>
<dbReference type="Gene3D" id="3.30.450.20">
    <property type="entry name" value="PAS domain"/>
    <property type="match status" value="1"/>
</dbReference>
<keyword evidence="3" id="KW-1185">Reference proteome</keyword>
<dbReference type="RefSeq" id="WP_192509110.1">
    <property type="nucleotide sequence ID" value="NZ_AQGV01000014.1"/>
</dbReference>
<protein>
    <submittedName>
        <fullName evidence="2">Uncharacterized protein</fullName>
    </submittedName>
</protein>
<keyword evidence="1" id="KW-1133">Transmembrane helix</keyword>
<evidence type="ECO:0000313" key="3">
    <source>
        <dbReference type="Proteomes" id="UP000615755"/>
    </source>
</evidence>
<accession>A0ABR9EG27</accession>
<evidence type="ECO:0000256" key="1">
    <source>
        <dbReference type="SAM" id="Phobius"/>
    </source>
</evidence>
<gene>
    <name evidence="2" type="ORF">PAUR_a4537</name>
</gene>